<feature type="domain" description="HTH lysR-type" evidence="5">
    <location>
        <begin position="1"/>
        <end position="58"/>
    </location>
</feature>
<keyword evidence="4" id="KW-0804">Transcription</keyword>
<dbReference type="InterPro" id="IPR047788">
    <property type="entry name" value="LysR-like_Sec_metab"/>
</dbReference>
<dbReference type="EMBL" id="CP003344">
    <property type="protein sequence ID" value="AGA70697.1"/>
    <property type="molecule type" value="Genomic_DNA"/>
</dbReference>
<dbReference type="NCBIfam" id="NF040786">
    <property type="entry name" value="LysR_Sec_metab"/>
    <property type="match status" value="1"/>
</dbReference>
<dbReference type="InterPro" id="IPR036390">
    <property type="entry name" value="WH_DNA-bd_sf"/>
</dbReference>
<dbReference type="InterPro" id="IPR000847">
    <property type="entry name" value="LysR_HTH_N"/>
</dbReference>
<dbReference type="Pfam" id="PF00126">
    <property type="entry name" value="HTH_1"/>
    <property type="match status" value="1"/>
</dbReference>
<dbReference type="SUPFAM" id="SSF46785">
    <property type="entry name" value="Winged helix' DNA-binding domain"/>
    <property type="match status" value="1"/>
</dbReference>
<dbReference type="STRING" id="871963.Desdi_3303"/>
<dbReference type="FunFam" id="1.10.10.10:FF:000001">
    <property type="entry name" value="LysR family transcriptional regulator"/>
    <property type="match status" value="1"/>
</dbReference>
<gene>
    <name evidence="6" type="ordered locus">Desdi_3303</name>
</gene>
<dbReference type="PANTHER" id="PTHR30126:SF64">
    <property type="entry name" value="HTH-TYPE TRANSCRIPTIONAL REGULATOR CITR"/>
    <property type="match status" value="1"/>
</dbReference>
<dbReference type="Proteomes" id="UP000010797">
    <property type="component" value="Chromosome"/>
</dbReference>
<accession>L0FBV4</accession>
<dbReference type="GO" id="GO:0000976">
    <property type="term" value="F:transcription cis-regulatory region binding"/>
    <property type="evidence" value="ECO:0007669"/>
    <property type="project" value="TreeGrafter"/>
</dbReference>
<evidence type="ECO:0000256" key="2">
    <source>
        <dbReference type="ARBA" id="ARBA00023015"/>
    </source>
</evidence>
<keyword evidence="3" id="KW-0238">DNA-binding</keyword>
<evidence type="ECO:0000256" key="1">
    <source>
        <dbReference type="ARBA" id="ARBA00009437"/>
    </source>
</evidence>
<keyword evidence="7" id="KW-1185">Reference proteome</keyword>
<dbReference type="PROSITE" id="PS50931">
    <property type="entry name" value="HTH_LYSR"/>
    <property type="match status" value="1"/>
</dbReference>
<dbReference type="AlphaFoldDB" id="L0FBV4"/>
<name>L0FBV4_DESDL</name>
<dbReference type="InterPro" id="IPR036388">
    <property type="entry name" value="WH-like_DNA-bd_sf"/>
</dbReference>
<dbReference type="OrthoDB" id="9785745at2"/>
<sequence length="313" mass="35545">MDFRQIEVFIQVYRLRNFSRAGEALYLSQPTISNHISCLEDELGIKLFDRSSRQIIPTETAEIFYSYALKMLEIRESAIFSINKNKEIGGRLEIATSSIPSQYLLPSPMKSFQKKYPGVSFIIHKSDTQEVTNALLEMKYQIGIVGARLDENNLVYQKLTGDKLVLIAQNVDGETTKEQIISLESLMGMKFIVREQGSGTRTTFETALKEKGINPDHLPKVAEMNTMESIKQAVREGMGVSVMSSLSVKDYLKFGWVKAYAVEGLKMKRNFYLATHKNRTLSPCAAAFQRHIIQFYQNKETVLLGNKKTDQSI</sequence>
<dbReference type="Gene3D" id="3.40.190.290">
    <property type="match status" value="1"/>
</dbReference>
<comment type="similarity">
    <text evidence="1">Belongs to the LysR transcriptional regulatory family.</text>
</comment>
<protein>
    <submittedName>
        <fullName evidence="6">Transcriptional regulator</fullName>
    </submittedName>
</protein>
<organism evidence="6 7">
    <name type="scientific">Desulfitobacterium dichloroeliminans (strain LMG P-21439 / DCA1)</name>
    <dbReference type="NCBI Taxonomy" id="871963"/>
    <lineage>
        <taxon>Bacteria</taxon>
        <taxon>Bacillati</taxon>
        <taxon>Bacillota</taxon>
        <taxon>Clostridia</taxon>
        <taxon>Eubacteriales</taxon>
        <taxon>Desulfitobacteriaceae</taxon>
        <taxon>Desulfitobacterium</taxon>
    </lineage>
</organism>
<dbReference type="PRINTS" id="PR00039">
    <property type="entry name" value="HTHLYSR"/>
</dbReference>
<dbReference type="PANTHER" id="PTHR30126">
    <property type="entry name" value="HTH-TYPE TRANSCRIPTIONAL REGULATOR"/>
    <property type="match status" value="1"/>
</dbReference>
<dbReference type="KEGG" id="ddl:Desdi_3303"/>
<dbReference type="Pfam" id="PF03466">
    <property type="entry name" value="LysR_substrate"/>
    <property type="match status" value="1"/>
</dbReference>
<dbReference type="HOGENOM" id="CLU_039613_6_1_9"/>
<dbReference type="eggNOG" id="COG0583">
    <property type="taxonomic scope" value="Bacteria"/>
</dbReference>
<evidence type="ECO:0000256" key="4">
    <source>
        <dbReference type="ARBA" id="ARBA00023163"/>
    </source>
</evidence>
<evidence type="ECO:0000313" key="7">
    <source>
        <dbReference type="Proteomes" id="UP000010797"/>
    </source>
</evidence>
<evidence type="ECO:0000259" key="5">
    <source>
        <dbReference type="PROSITE" id="PS50931"/>
    </source>
</evidence>
<evidence type="ECO:0000313" key="6">
    <source>
        <dbReference type="EMBL" id="AGA70697.1"/>
    </source>
</evidence>
<dbReference type="InterPro" id="IPR005119">
    <property type="entry name" value="LysR_subst-bd"/>
</dbReference>
<dbReference type="SUPFAM" id="SSF53850">
    <property type="entry name" value="Periplasmic binding protein-like II"/>
    <property type="match status" value="1"/>
</dbReference>
<dbReference type="Gene3D" id="1.10.10.10">
    <property type="entry name" value="Winged helix-like DNA-binding domain superfamily/Winged helix DNA-binding domain"/>
    <property type="match status" value="1"/>
</dbReference>
<evidence type="ECO:0000256" key="3">
    <source>
        <dbReference type="ARBA" id="ARBA00023125"/>
    </source>
</evidence>
<reference evidence="7" key="1">
    <citation type="submission" date="2012-02" db="EMBL/GenBank/DDBJ databases">
        <title>Complete sequence of Desulfitobacterium dichloroeliminans LMG P-21439.</title>
        <authorList>
            <person name="Lucas S."/>
            <person name="Han J."/>
            <person name="Lapidus A."/>
            <person name="Cheng J.-F."/>
            <person name="Goodwin L."/>
            <person name="Pitluck S."/>
            <person name="Peters L."/>
            <person name="Ovchinnikova G."/>
            <person name="Teshima H."/>
            <person name="Detter J.C."/>
            <person name="Han C."/>
            <person name="Tapia R."/>
            <person name="Land M."/>
            <person name="Hauser L."/>
            <person name="Kyrpides N."/>
            <person name="Ivanova N."/>
            <person name="Pagani I."/>
            <person name="Kruse T."/>
            <person name="de Vos W.M."/>
            <person name="Boon N."/>
            <person name="Smidt H."/>
            <person name="Woyke T."/>
        </authorList>
    </citation>
    <scope>NUCLEOTIDE SEQUENCE [LARGE SCALE GENOMIC DNA]</scope>
    <source>
        <strain evidence="7">LMG P-21439 / DCA1</strain>
    </source>
</reference>
<proteinExistence type="inferred from homology"/>
<dbReference type="RefSeq" id="WP_015263656.1">
    <property type="nucleotide sequence ID" value="NC_019903.1"/>
</dbReference>
<dbReference type="GO" id="GO:0003700">
    <property type="term" value="F:DNA-binding transcription factor activity"/>
    <property type="evidence" value="ECO:0007669"/>
    <property type="project" value="InterPro"/>
</dbReference>
<keyword evidence="2" id="KW-0805">Transcription regulation</keyword>